<protein>
    <submittedName>
        <fullName evidence="2">CamS sex pheromone cAM373</fullName>
    </submittedName>
</protein>
<gene>
    <name evidence="2" type="ORF">bcere0026_2670</name>
</gene>
<dbReference type="Pfam" id="PF07537">
    <property type="entry name" value="CamS"/>
    <property type="match status" value="1"/>
</dbReference>
<dbReference type="Proteomes" id="UP000001753">
    <property type="component" value="Chromosome"/>
</dbReference>
<dbReference type="CDD" id="cd13440">
    <property type="entry name" value="CamS_repeat_2"/>
    <property type="match status" value="1"/>
</dbReference>
<dbReference type="CDD" id="cd13441">
    <property type="entry name" value="CamS_repeat_1"/>
    <property type="match status" value="1"/>
</dbReference>
<feature type="chain" id="PRO_5038782685" evidence="1">
    <location>
        <begin position="22"/>
        <end position="398"/>
    </location>
</feature>
<sequence>MKKIALAVLSLSLLVSGCSMGSNKDEKVVEKSGKAKEQAVIPKYSISDEYYKTTVQFDPGEARGLVVQGLNSRLDVDEFETGLMRIAKESFSTKDYFFKGGKVLEAQNIQMLVKRKRTDAEQKELEDKLKKDAVKFPNIGLNPALSEGSESLEVKNKKHPMYISNILEHDYHVQKGENDDEPDGIVIGLAMNSVQYYEEEHGYPREAAIPDEKMLAEGKRMAQEILKFMHQKDAATKNVPITFAIYRQSPKSSLVPGNFVSYAKVEKGSETVEDWKPINEKYYLFPSEQAKADNKREDLARVSNFKAKLSEYFQGDYTAVIGTGMYRDDELKEMKLDIPVQFNGKAEVIGFTQYVAGLVMEYFPNYMKVQVTIKSVERPEAIIIREAKQDEPFVKILD</sequence>
<evidence type="ECO:0000313" key="2">
    <source>
        <dbReference type="EMBL" id="EEL72738.1"/>
    </source>
</evidence>
<dbReference type="PROSITE" id="PS51257">
    <property type="entry name" value="PROKAR_LIPOPROTEIN"/>
    <property type="match status" value="1"/>
</dbReference>
<dbReference type="PIRSF" id="PIRSF012509">
    <property type="entry name" value="CamS"/>
    <property type="match status" value="1"/>
</dbReference>
<dbReference type="EMBL" id="ACMP01000010">
    <property type="protein sequence ID" value="EEL72738.1"/>
    <property type="molecule type" value="Genomic_DNA"/>
</dbReference>
<dbReference type="Gene3D" id="3.10.570.10">
    <property type="entry name" value="sex pheromone staph- cam373 precursor domain"/>
    <property type="match status" value="1"/>
</dbReference>
<feature type="signal peptide" evidence="1">
    <location>
        <begin position="1"/>
        <end position="21"/>
    </location>
</feature>
<proteinExistence type="predicted"/>
<comment type="caution">
    <text evidence="2">The sequence shown here is derived from an EMBL/GenBank/DDBJ whole genome shotgun (WGS) entry which is preliminary data.</text>
</comment>
<reference evidence="2" key="1">
    <citation type="journal article" date="2012" name="Genome Res.">
        <title>Genomic characterization of the Bacillus cereus sensu lato species: Backdrop to the evolution of Bacillus anthracis.</title>
        <authorList>
            <person name="Zwick M.E."/>
            <person name="Joseph S.J."/>
            <person name="Didelot X."/>
            <person name="Chen P.E."/>
            <person name="Bishop-Lilly K.A."/>
            <person name="Stewart A.C."/>
            <person name="Willner K."/>
            <person name="Nolan N."/>
            <person name="Lentz S."/>
            <person name="Thomason M.K."/>
            <person name="Sozhamannan S."/>
            <person name="Mateczun A.J."/>
            <person name="Du L."/>
            <person name="Read T.D."/>
        </authorList>
    </citation>
    <scope>NUCLEOTIDE SEQUENCE [LARGE SCALE GENOMIC DNA]</scope>
    <source>
        <strain evidence="2">AH603</strain>
    </source>
</reference>
<dbReference type="RefSeq" id="WP_002063562.1">
    <property type="nucleotide sequence ID" value="NZ_CM000737.1"/>
</dbReference>
<evidence type="ECO:0000256" key="1">
    <source>
        <dbReference type="SAM" id="SignalP"/>
    </source>
</evidence>
<keyword evidence="1" id="KW-0732">Signal</keyword>
<dbReference type="AlphaFoldDB" id="C2XNM4"/>
<accession>C2XNM4</accession>
<dbReference type="InterPro" id="IPR011426">
    <property type="entry name" value="CamS"/>
</dbReference>
<dbReference type="HOGENOM" id="CLU_052482_0_0_9"/>
<organism evidence="2">
    <name type="scientific">Bacillus mycoides</name>
    <dbReference type="NCBI Taxonomy" id="1405"/>
    <lineage>
        <taxon>Bacteria</taxon>
        <taxon>Bacillati</taxon>
        <taxon>Bacillota</taxon>
        <taxon>Bacilli</taxon>
        <taxon>Bacillales</taxon>
        <taxon>Bacillaceae</taxon>
        <taxon>Bacillus</taxon>
        <taxon>Bacillus cereus group</taxon>
    </lineage>
</organism>
<name>C2XNM4_BACMY</name>